<sequence length="1092" mass="119009">MDVKINYRMKKITTLLLLMLTCAVNAQLSNFTLSLSKTDETCLGNGTITFNVGNTTQNGQILYKVFSLPDTTNAIAVITENYIGGLSAGTYKVQAIQSLGSQMATKESTITINNAIVPFNFSIASSNQYCQSGGTLTINATSGVFASCEIISGPETRPLQASNIFNDLPGGTYNVRVFNNCGVGKVKTFTLSIANATLNISDPSYPDITSPLCDSITVSNVITPSAGPINYPLTVQHVLNLMDINGDEIVINQVFQTGNPDSQVVSVVLPRYLTQTYTYDINVSDNCNTVYQKLANEVNPDITLSLSQLNAPCAEKYLKLTVAKYTDSYTVEFLEAPEGFNPADFNTTPAGPFTESSVIYGSTTNPVPFGNYVVKVTDSCGRTTTEALLIEFKLPTPATSAWNNGCFSLFGGLTINVPPQKIVQATITAAPPAYTGTLPAVVNGNINAQGTLGLSNMPIGSYTIAFTDNCGFEYQTTVVVPPFVEKDFDITTLPSCEAGFGGVKYVSGNGVLTDVFITGAPASFGQALPYDVSANLVDGKFYLNGLPEGTYKVTATDVCGIVKEKEINVVGYTAPTNPYIYTASCGTFSVKVTDTSNGTEAASYWLQKYFPDTNTWGHPGTGVAYTFDDVPTEANSVRLYNNTAKNNLSYQGKFRIIKKFETFTTASAQNTMCVSILGEFNYNDVLKINTAYTLACLGSPNDVMLDVTGQPVSYKIVEKNGDEYAFDNGNNNVFTNLEPAEYVFRIEDACGNVVQQWFNVSSMPSIADATQPADLVLCAEPGMATPTGEFHLTDQTDDVLGPLHSAMYTVTYHTSYEDADNGVNALPEYYTNVTNGQIIYVRLIHNEISLCHGITSFHLYIGEYQEPVILSTGTICNDGELTLTVSRSFDSYLWSTGETTRSIKVSEAGNYTLMVEKNYGSATCDGFAEFEIIKSATPEIKEIETHDWTEDNNTITVHTKEEGVYEYSLDGVTYQPENTFTGLGTGKYTVYVKDINGCGQDIEEVILLNYPRFFTPNGDGIHDTWYIKYAAYEPHFNVRIMDRYGKVITTFGSTSKGWDGTLNGIQLPSTDYWFVVTREDGRELKGHFSMVR</sequence>
<protein>
    <recommendedName>
        <fullName evidence="4">Ig-like domain-containing protein</fullName>
    </recommendedName>
</protein>
<evidence type="ECO:0000256" key="1">
    <source>
        <dbReference type="SAM" id="SignalP"/>
    </source>
</evidence>
<evidence type="ECO:0000313" key="3">
    <source>
        <dbReference type="Proteomes" id="UP000037755"/>
    </source>
</evidence>
<keyword evidence="3" id="KW-1185">Reference proteome</keyword>
<feature type="chain" id="PRO_5005818214" description="Ig-like domain-containing protein" evidence="1">
    <location>
        <begin position="27"/>
        <end position="1092"/>
    </location>
</feature>
<keyword evidence="1" id="KW-0732">Signal</keyword>
<dbReference type="AlphaFoldDB" id="A0A0M8MCG9"/>
<name>A0A0M8MCG9_9FLAO</name>
<comment type="caution">
    <text evidence="2">The sequence shown here is derived from an EMBL/GenBank/DDBJ whole genome shotgun (WGS) entry which is preliminary data.</text>
</comment>
<dbReference type="EMBL" id="LIYD01000005">
    <property type="protein sequence ID" value="KOS05904.1"/>
    <property type="molecule type" value="Genomic_DNA"/>
</dbReference>
<dbReference type="STRING" id="1202724.AM493_07545"/>
<evidence type="ECO:0000313" key="2">
    <source>
        <dbReference type="EMBL" id="KOS05904.1"/>
    </source>
</evidence>
<evidence type="ECO:0008006" key="4">
    <source>
        <dbReference type="Google" id="ProtNLM"/>
    </source>
</evidence>
<gene>
    <name evidence="2" type="ORF">AM493_07545</name>
</gene>
<proteinExistence type="predicted"/>
<dbReference type="NCBIfam" id="TIGR04131">
    <property type="entry name" value="Bac_Flav_CTERM"/>
    <property type="match status" value="1"/>
</dbReference>
<dbReference type="PATRIC" id="fig|1202724.3.peg.1571"/>
<organism evidence="2 3">
    <name type="scientific">Flavobacterium akiainvivens</name>
    <dbReference type="NCBI Taxonomy" id="1202724"/>
    <lineage>
        <taxon>Bacteria</taxon>
        <taxon>Pseudomonadati</taxon>
        <taxon>Bacteroidota</taxon>
        <taxon>Flavobacteriia</taxon>
        <taxon>Flavobacteriales</taxon>
        <taxon>Flavobacteriaceae</taxon>
        <taxon>Flavobacterium</taxon>
    </lineage>
</organism>
<dbReference type="Pfam" id="PF13585">
    <property type="entry name" value="CHU_C"/>
    <property type="match status" value="1"/>
</dbReference>
<feature type="signal peptide" evidence="1">
    <location>
        <begin position="1"/>
        <end position="26"/>
    </location>
</feature>
<dbReference type="InterPro" id="IPR026341">
    <property type="entry name" value="T9SS_type_B"/>
</dbReference>
<reference evidence="2 3" key="1">
    <citation type="submission" date="2015-08" db="EMBL/GenBank/DDBJ databases">
        <title>Whole genome sequence of Flavobacterium akiainvivens IK-1T, from decaying Wikstroemia oahuensis, an endemic Hawaiian shrub.</title>
        <authorList>
            <person name="Wan X."/>
            <person name="Hou S."/>
            <person name="Saito J."/>
            <person name="Donachie S."/>
        </authorList>
    </citation>
    <scope>NUCLEOTIDE SEQUENCE [LARGE SCALE GENOMIC DNA]</scope>
    <source>
        <strain evidence="2 3">IK-1</strain>
    </source>
</reference>
<dbReference type="Proteomes" id="UP000037755">
    <property type="component" value="Unassembled WGS sequence"/>
</dbReference>
<accession>A0A0M8MCG9</accession>